<feature type="domain" description="Reverse transcriptase Ty1/copia-type" evidence="1">
    <location>
        <begin position="1"/>
        <end position="77"/>
    </location>
</feature>
<organism evidence="2 3">
    <name type="scientific">Cardamine amara subsp. amara</name>
    <dbReference type="NCBI Taxonomy" id="228776"/>
    <lineage>
        <taxon>Eukaryota</taxon>
        <taxon>Viridiplantae</taxon>
        <taxon>Streptophyta</taxon>
        <taxon>Embryophyta</taxon>
        <taxon>Tracheophyta</taxon>
        <taxon>Spermatophyta</taxon>
        <taxon>Magnoliopsida</taxon>
        <taxon>eudicotyledons</taxon>
        <taxon>Gunneridae</taxon>
        <taxon>Pentapetalae</taxon>
        <taxon>rosids</taxon>
        <taxon>malvids</taxon>
        <taxon>Brassicales</taxon>
        <taxon>Brassicaceae</taxon>
        <taxon>Cardamineae</taxon>
        <taxon>Cardamine</taxon>
    </lineage>
</organism>
<evidence type="ECO:0000259" key="1">
    <source>
        <dbReference type="Pfam" id="PF07727"/>
    </source>
</evidence>
<proteinExistence type="predicted"/>
<evidence type="ECO:0000313" key="2">
    <source>
        <dbReference type="EMBL" id="KAL1209515.1"/>
    </source>
</evidence>
<dbReference type="Proteomes" id="UP001558713">
    <property type="component" value="Unassembled WGS sequence"/>
</dbReference>
<gene>
    <name evidence="2" type="ORF">V5N11_020416</name>
</gene>
<evidence type="ECO:0000313" key="3">
    <source>
        <dbReference type="Proteomes" id="UP001558713"/>
    </source>
</evidence>
<protein>
    <submittedName>
        <fullName evidence="2">Retrovirus-related Pol polyprotein from transposon RE1</fullName>
    </submittedName>
</protein>
<accession>A0ABD1BC50</accession>
<dbReference type="AlphaFoldDB" id="A0ABD1BC50"/>
<comment type="caution">
    <text evidence="2">The sequence shown here is derived from an EMBL/GenBank/DDBJ whole genome shotgun (WGS) entry which is preliminary data.</text>
</comment>
<name>A0ABD1BC50_CARAN</name>
<dbReference type="Pfam" id="PF07727">
    <property type="entry name" value="RVT_2"/>
    <property type="match status" value="1"/>
</dbReference>
<keyword evidence="3" id="KW-1185">Reference proteome</keyword>
<dbReference type="EMBL" id="JBANAX010000415">
    <property type="protein sequence ID" value="KAL1209515.1"/>
    <property type="molecule type" value="Genomic_DNA"/>
</dbReference>
<sequence>MPQPQGFVDKDRPHHVCHLRNTLYILKQAPRAWYIELKNYLLEIGFRNSLADTSLFILHQGINIIYIFNYVDDIVVT</sequence>
<dbReference type="InterPro" id="IPR013103">
    <property type="entry name" value="RVT_2"/>
</dbReference>
<reference evidence="2 3" key="1">
    <citation type="submission" date="2024-04" db="EMBL/GenBank/DDBJ databases">
        <title>Genome assembly C_amara_ONT_v2.</title>
        <authorList>
            <person name="Yant L."/>
            <person name="Moore C."/>
            <person name="Slenker M."/>
        </authorList>
    </citation>
    <scope>NUCLEOTIDE SEQUENCE [LARGE SCALE GENOMIC DNA]</scope>
    <source>
        <tissue evidence="2">Leaf</tissue>
    </source>
</reference>